<gene>
    <name evidence="24" type="ORF">QYE76_012752</name>
</gene>
<evidence type="ECO:0000256" key="21">
    <source>
        <dbReference type="PIRSR" id="PIRSR600823-5"/>
    </source>
</evidence>
<dbReference type="PANTHER" id="PTHR31517">
    <property type="match status" value="1"/>
</dbReference>
<feature type="binding site" evidence="19">
    <location>
        <position position="168"/>
    </location>
    <ligand>
        <name>substrate</name>
    </ligand>
</feature>
<sequence length="331" mass="35432">MHYSAVSSSSRFAAVVVVVAVVLASSAVFCRAQLANNYYAGKCNNTNVEAVILNAVKARLSWENKIVAGLLHMIFHDCFVQGCDASILLDGPGTEKTAVQNTGIFAYDLIDDIKSELEAACPGVVSCADIIVAATRDAVGMCGGPSYAVQLGRRDGMSSVSWKCSDLPAPHVDIPTAAAMFANKGFNSFEMAALMGAHTVGVTHCSLIQDRLYNFNGTGAADPSMDPAYCDILQKYACPQGQSFDNIVYLDDPNSILTFDTSYYSQITKQRAALGVDQGLGDDPSTAWMVRYFADSNNFFPMFVQAINKLAAVEVLTGTDGEIRTNCRATN</sequence>
<keyword evidence="12 22" id="KW-0560">Oxidoreductase</keyword>
<feature type="disulfide bond" evidence="21">
    <location>
        <begin position="43"/>
        <end position="121"/>
    </location>
</feature>
<dbReference type="Proteomes" id="UP001231189">
    <property type="component" value="Unassembled WGS sequence"/>
</dbReference>
<comment type="similarity">
    <text evidence="22">Belongs to the peroxidase family. Classical plant (class III) peroxidase subfamily.</text>
</comment>
<feature type="binding site" evidence="20">
    <location>
        <position position="260"/>
    </location>
    <ligand>
        <name>Ca(2+)</name>
        <dbReference type="ChEBI" id="CHEBI:29108"/>
        <label>2</label>
    </ligand>
</feature>
<keyword evidence="9 20" id="KW-0479">Metal-binding</keyword>
<evidence type="ECO:0000256" key="20">
    <source>
        <dbReference type="PIRSR" id="PIRSR600823-3"/>
    </source>
</evidence>
<feature type="binding site" evidence="20">
    <location>
        <position position="199"/>
    </location>
    <ligand>
        <name>Ca(2+)</name>
        <dbReference type="ChEBI" id="CHEBI:29108"/>
        <label>2</label>
    </ligand>
</feature>
<feature type="domain" description="Plant heme peroxidase family profile" evidence="23">
    <location>
        <begin position="33"/>
        <end position="331"/>
    </location>
</feature>
<feature type="binding site" evidence="20">
    <location>
        <position position="84"/>
    </location>
    <ligand>
        <name>Ca(2+)</name>
        <dbReference type="ChEBI" id="CHEBI:29108"/>
        <label>1</label>
    </ligand>
</feature>
<feature type="active site" description="Proton acceptor" evidence="18">
    <location>
        <position position="76"/>
    </location>
</feature>
<dbReference type="AlphaFoldDB" id="A0AAD8TXP3"/>
<feature type="binding site" evidence="20">
    <location>
        <position position="82"/>
    </location>
    <ligand>
        <name>Ca(2+)</name>
        <dbReference type="ChEBI" id="CHEBI:29108"/>
        <label>1</label>
    </ligand>
</feature>
<name>A0AAD8TXP3_LOLMU</name>
<feature type="disulfide bond" evidence="21">
    <location>
        <begin position="205"/>
        <end position="238"/>
    </location>
</feature>
<dbReference type="FunFam" id="1.10.420.10:FF:000007">
    <property type="entry name" value="Peroxidase"/>
    <property type="match status" value="1"/>
</dbReference>
<evidence type="ECO:0000256" key="10">
    <source>
        <dbReference type="ARBA" id="ARBA00022729"/>
    </source>
</evidence>
<dbReference type="EMBL" id="JAUUTY010000001">
    <property type="protein sequence ID" value="KAK1696055.1"/>
    <property type="molecule type" value="Genomic_DNA"/>
</dbReference>
<evidence type="ECO:0000313" key="24">
    <source>
        <dbReference type="EMBL" id="KAK1696055.1"/>
    </source>
</evidence>
<evidence type="ECO:0000256" key="16">
    <source>
        <dbReference type="ARBA" id="ARBA00023283"/>
    </source>
</evidence>
<dbReference type="GO" id="GO:0005576">
    <property type="term" value="C:extracellular region"/>
    <property type="evidence" value="ECO:0007669"/>
    <property type="project" value="UniProtKB-SubCell"/>
</dbReference>
<dbReference type="GO" id="GO:0046872">
    <property type="term" value="F:metal ion binding"/>
    <property type="evidence" value="ECO:0007669"/>
    <property type="project" value="UniProtKB-UniRule"/>
</dbReference>
<feature type="binding site" evidence="20">
    <location>
        <position position="77"/>
    </location>
    <ligand>
        <name>Ca(2+)</name>
        <dbReference type="ChEBI" id="CHEBI:29108"/>
        <label>1</label>
    </ligand>
</feature>
<dbReference type="PROSITE" id="PS50873">
    <property type="entry name" value="PEROXIDASE_4"/>
    <property type="match status" value="1"/>
</dbReference>
<evidence type="ECO:0000256" key="22">
    <source>
        <dbReference type="RuleBase" id="RU362060"/>
    </source>
</evidence>
<dbReference type="GO" id="GO:0020037">
    <property type="term" value="F:heme binding"/>
    <property type="evidence" value="ECO:0007669"/>
    <property type="project" value="UniProtKB-UniRule"/>
</dbReference>
<dbReference type="GO" id="GO:0042744">
    <property type="term" value="P:hydrogen peroxide catabolic process"/>
    <property type="evidence" value="ECO:0007669"/>
    <property type="project" value="UniProtKB-KW"/>
</dbReference>
<comment type="cofactor">
    <cofactor evidence="20 22">
        <name>Ca(2+)</name>
        <dbReference type="ChEBI" id="CHEBI:29108"/>
    </cofactor>
    <text evidence="20 22">Binds 2 calcium ions per subunit.</text>
</comment>
<evidence type="ECO:0000256" key="3">
    <source>
        <dbReference type="ARBA" id="ARBA00004613"/>
    </source>
</evidence>
<evidence type="ECO:0000256" key="19">
    <source>
        <dbReference type="PIRSR" id="PIRSR600823-2"/>
    </source>
</evidence>
<feature type="disulfide bond" evidence="21">
    <location>
        <begin position="127"/>
        <end position="327"/>
    </location>
</feature>
<dbReference type="PANTHER" id="PTHR31517:SF84">
    <property type="entry name" value="PEROXIDASE"/>
    <property type="match status" value="1"/>
</dbReference>
<keyword evidence="7 22" id="KW-0575">Peroxidase</keyword>
<evidence type="ECO:0000256" key="5">
    <source>
        <dbReference type="ARBA" id="ARBA00012313"/>
    </source>
</evidence>
<evidence type="ECO:0000256" key="4">
    <source>
        <dbReference type="ARBA" id="ARBA00006873"/>
    </source>
</evidence>
<dbReference type="PROSITE" id="PS00435">
    <property type="entry name" value="PEROXIDASE_1"/>
    <property type="match status" value="1"/>
</dbReference>
<comment type="similarity">
    <text evidence="4">Belongs to the peroxidase family. Ascorbate peroxidase subfamily.</text>
</comment>
<evidence type="ECO:0000256" key="1">
    <source>
        <dbReference type="ARBA" id="ARBA00000189"/>
    </source>
</evidence>
<evidence type="ECO:0000256" key="11">
    <source>
        <dbReference type="ARBA" id="ARBA00022837"/>
    </source>
</evidence>
<dbReference type="Gene3D" id="1.10.520.10">
    <property type="match status" value="1"/>
</dbReference>
<feature type="binding site" evidence="20">
    <location>
        <position position="86"/>
    </location>
    <ligand>
        <name>Ca(2+)</name>
        <dbReference type="ChEBI" id="CHEBI:29108"/>
        <label>1</label>
    </ligand>
</feature>
<comment type="function">
    <text evidence="2">Removal of H(2)O(2), oxidation of toxic reductants, biosynthesis and degradation of lignin, suberization, auxin catabolism, response to environmental stresses such as wounding, pathogen attack and oxidative stress. These functions might be dependent on each isozyme/isoform in each plant tissue.</text>
</comment>
<keyword evidence="25" id="KW-1185">Reference proteome</keyword>
<dbReference type="Pfam" id="PF00141">
    <property type="entry name" value="peroxidase"/>
    <property type="match status" value="1"/>
</dbReference>
<comment type="catalytic activity">
    <reaction evidence="1 22">
        <text>2 a phenolic donor + H2O2 = 2 a phenolic radical donor + 2 H2O</text>
        <dbReference type="Rhea" id="RHEA:56136"/>
        <dbReference type="ChEBI" id="CHEBI:15377"/>
        <dbReference type="ChEBI" id="CHEBI:16240"/>
        <dbReference type="ChEBI" id="CHEBI:139520"/>
        <dbReference type="ChEBI" id="CHEBI:139521"/>
        <dbReference type="EC" id="1.11.1.7"/>
    </reaction>
</comment>
<evidence type="ECO:0000256" key="12">
    <source>
        <dbReference type="ARBA" id="ARBA00023002"/>
    </source>
</evidence>
<dbReference type="InterPro" id="IPR033905">
    <property type="entry name" value="Secretory_peroxidase"/>
</dbReference>
<feature type="disulfide bond" evidence="21">
    <location>
        <begin position="78"/>
        <end position="83"/>
    </location>
</feature>
<dbReference type="GO" id="GO:0140825">
    <property type="term" value="F:lactoperoxidase activity"/>
    <property type="evidence" value="ECO:0007669"/>
    <property type="project" value="UniProtKB-EC"/>
</dbReference>
<dbReference type="PRINTS" id="PR00458">
    <property type="entry name" value="PEROXIDASE"/>
</dbReference>
<dbReference type="SUPFAM" id="SSF48113">
    <property type="entry name" value="Heme-dependent peroxidases"/>
    <property type="match status" value="1"/>
</dbReference>
<dbReference type="EC" id="1.11.1.7" evidence="5 22"/>
<feature type="binding site" description="axial binding residue" evidence="20">
    <location>
        <position position="198"/>
    </location>
    <ligand>
        <name>heme b</name>
        <dbReference type="ChEBI" id="CHEBI:60344"/>
    </ligand>
    <ligandPart>
        <name>Fe</name>
        <dbReference type="ChEBI" id="CHEBI:18248"/>
    </ligandPart>
</feature>
<proteinExistence type="inferred from homology"/>
<feature type="binding site" evidence="20">
    <location>
        <position position="80"/>
    </location>
    <ligand>
        <name>Ca(2+)</name>
        <dbReference type="ChEBI" id="CHEBI:29108"/>
        <label>1</label>
    </ligand>
</feature>
<evidence type="ECO:0000256" key="7">
    <source>
        <dbReference type="ARBA" id="ARBA00022559"/>
    </source>
</evidence>
<dbReference type="GO" id="GO:0006979">
    <property type="term" value="P:response to oxidative stress"/>
    <property type="evidence" value="ECO:0007669"/>
    <property type="project" value="UniProtKB-UniRule"/>
</dbReference>
<keyword evidence="10" id="KW-0732">Signal</keyword>
<dbReference type="FunFam" id="1.10.520.10:FF:000006">
    <property type="entry name" value="Peroxidase"/>
    <property type="match status" value="1"/>
</dbReference>
<dbReference type="InterPro" id="IPR019793">
    <property type="entry name" value="Peroxidases_heam-ligand_BS"/>
</dbReference>
<evidence type="ECO:0000259" key="23">
    <source>
        <dbReference type="PROSITE" id="PS50873"/>
    </source>
</evidence>
<feature type="binding site" evidence="20">
    <location>
        <position position="252"/>
    </location>
    <ligand>
        <name>Ca(2+)</name>
        <dbReference type="ChEBI" id="CHEBI:29108"/>
        <label>2</label>
    </ligand>
</feature>
<evidence type="ECO:0000256" key="8">
    <source>
        <dbReference type="ARBA" id="ARBA00022617"/>
    </source>
</evidence>
<keyword evidence="8 22" id="KW-0349">Heme</keyword>
<comment type="cofactor">
    <cofactor evidence="20 22">
        <name>heme b</name>
        <dbReference type="ChEBI" id="CHEBI:60344"/>
    </cofactor>
    <text evidence="20 22">Binds 1 heme b (iron(II)-protoporphyrin IX) group per subunit.</text>
</comment>
<keyword evidence="17 22" id="KW-0376">Hydrogen peroxide</keyword>
<reference evidence="24" key="1">
    <citation type="submission" date="2023-07" db="EMBL/GenBank/DDBJ databases">
        <title>A chromosome-level genome assembly of Lolium multiflorum.</title>
        <authorList>
            <person name="Chen Y."/>
            <person name="Copetti D."/>
            <person name="Kolliker R."/>
            <person name="Studer B."/>
        </authorList>
    </citation>
    <scope>NUCLEOTIDE SEQUENCE</scope>
    <source>
        <strain evidence="24">02402/16</strain>
        <tissue evidence="24">Leaf</tissue>
    </source>
</reference>
<dbReference type="InterPro" id="IPR000823">
    <property type="entry name" value="Peroxidase_pln"/>
</dbReference>
<dbReference type="Gene3D" id="1.10.420.10">
    <property type="entry name" value="Peroxidase, domain 2"/>
    <property type="match status" value="1"/>
</dbReference>
<evidence type="ECO:0000256" key="9">
    <source>
        <dbReference type="ARBA" id="ARBA00022723"/>
    </source>
</evidence>
<evidence type="ECO:0000256" key="18">
    <source>
        <dbReference type="PIRSR" id="PIRSR600823-1"/>
    </source>
</evidence>
<keyword evidence="13 20" id="KW-0408">Iron</keyword>
<evidence type="ECO:0000313" key="25">
    <source>
        <dbReference type="Proteomes" id="UP001231189"/>
    </source>
</evidence>
<keyword evidence="16" id="KW-0873">Pyrrolidone carboxylic acid</keyword>
<keyword evidence="15" id="KW-0325">Glycoprotein</keyword>
<evidence type="ECO:0000256" key="17">
    <source>
        <dbReference type="ARBA" id="ARBA00023324"/>
    </source>
</evidence>
<accession>A0AAD8TXP3</accession>
<comment type="caution">
    <text evidence="24">The sequence shown here is derived from an EMBL/GenBank/DDBJ whole genome shotgun (WGS) entry which is preliminary data.</text>
</comment>
<evidence type="ECO:0000256" key="15">
    <source>
        <dbReference type="ARBA" id="ARBA00023180"/>
    </source>
</evidence>
<keyword evidence="14 21" id="KW-1015">Disulfide bond</keyword>
<evidence type="ECO:0000256" key="2">
    <source>
        <dbReference type="ARBA" id="ARBA00002322"/>
    </source>
</evidence>
<protein>
    <recommendedName>
        <fullName evidence="5 22">Peroxidase</fullName>
        <ecNumber evidence="5 22">1.11.1.7</ecNumber>
    </recommendedName>
</protein>
<comment type="subcellular location">
    <subcellularLocation>
        <location evidence="3 22">Secreted</location>
    </subcellularLocation>
</comment>
<dbReference type="InterPro" id="IPR002016">
    <property type="entry name" value="Haem_peroxidase"/>
</dbReference>
<evidence type="ECO:0000256" key="14">
    <source>
        <dbReference type="ARBA" id="ARBA00023157"/>
    </source>
</evidence>
<evidence type="ECO:0000256" key="13">
    <source>
        <dbReference type="ARBA" id="ARBA00023004"/>
    </source>
</evidence>
<organism evidence="24 25">
    <name type="scientific">Lolium multiflorum</name>
    <name type="common">Italian ryegrass</name>
    <name type="synonym">Lolium perenne subsp. multiflorum</name>
    <dbReference type="NCBI Taxonomy" id="4521"/>
    <lineage>
        <taxon>Eukaryota</taxon>
        <taxon>Viridiplantae</taxon>
        <taxon>Streptophyta</taxon>
        <taxon>Embryophyta</taxon>
        <taxon>Tracheophyta</taxon>
        <taxon>Spermatophyta</taxon>
        <taxon>Magnoliopsida</taxon>
        <taxon>Liliopsida</taxon>
        <taxon>Poales</taxon>
        <taxon>Poaceae</taxon>
        <taxon>BOP clade</taxon>
        <taxon>Pooideae</taxon>
        <taxon>Poodae</taxon>
        <taxon>Poeae</taxon>
        <taxon>Poeae Chloroplast Group 2 (Poeae type)</taxon>
        <taxon>Loliodinae</taxon>
        <taxon>Loliinae</taxon>
        <taxon>Lolium</taxon>
    </lineage>
</organism>
<feature type="binding site" evidence="20">
    <location>
        <position position="95"/>
    </location>
    <ligand>
        <name>Ca(2+)</name>
        <dbReference type="ChEBI" id="CHEBI:29108"/>
        <label>1</label>
    </ligand>
</feature>
<dbReference type="InterPro" id="IPR010255">
    <property type="entry name" value="Haem_peroxidase_sf"/>
</dbReference>
<keyword evidence="6 22" id="KW-0964">Secreted</keyword>
<keyword evidence="11 20" id="KW-0106">Calcium</keyword>
<dbReference type="PRINTS" id="PR00461">
    <property type="entry name" value="PLPEROXIDASE"/>
</dbReference>
<evidence type="ECO:0000256" key="6">
    <source>
        <dbReference type="ARBA" id="ARBA00022525"/>
    </source>
</evidence>
<dbReference type="CDD" id="cd00693">
    <property type="entry name" value="secretory_peroxidase"/>
    <property type="match status" value="1"/>
</dbReference>